<gene>
    <name evidence="3" type="ORF">H9950_09680</name>
</gene>
<reference evidence="3" key="2">
    <citation type="submission" date="2021-04" db="EMBL/GenBank/DDBJ databases">
        <authorList>
            <person name="Gilroy R."/>
        </authorList>
    </citation>
    <scope>NUCLEOTIDE SEQUENCE</scope>
    <source>
        <strain evidence="3">ChiHjej12B11-9795</strain>
    </source>
</reference>
<dbReference type="InterPro" id="IPR052734">
    <property type="entry name" value="Nod_factor_acetyltransferase"/>
</dbReference>
<keyword evidence="1" id="KW-0812">Transmembrane</keyword>
<dbReference type="AlphaFoldDB" id="A0A9D2HW88"/>
<feature type="transmembrane region" description="Helical" evidence="1">
    <location>
        <begin position="293"/>
        <end position="314"/>
    </location>
</feature>
<dbReference type="EMBL" id="DWZI01000046">
    <property type="protein sequence ID" value="HJA86439.1"/>
    <property type="molecule type" value="Genomic_DNA"/>
</dbReference>
<feature type="transmembrane region" description="Helical" evidence="1">
    <location>
        <begin position="239"/>
        <end position="255"/>
    </location>
</feature>
<comment type="caution">
    <text evidence="3">The sequence shown here is derived from an EMBL/GenBank/DDBJ whole genome shotgun (WGS) entry which is preliminary data.</text>
</comment>
<evidence type="ECO:0000259" key="2">
    <source>
        <dbReference type="Pfam" id="PF01757"/>
    </source>
</evidence>
<evidence type="ECO:0000313" key="4">
    <source>
        <dbReference type="Proteomes" id="UP000823862"/>
    </source>
</evidence>
<feature type="transmembrane region" description="Helical" evidence="1">
    <location>
        <begin position="215"/>
        <end position="233"/>
    </location>
</feature>
<organism evidence="3 4">
    <name type="scientific">Candidatus Bacteroides avicola</name>
    <dbReference type="NCBI Taxonomy" id="2838468"/>
    <lineage>
        <taxon>Bacteria</taxon>
        <taxon>Pseudomonadati</taxon>
        <taxon>Bacteroidota</taxon>
        <taxon>Bacteroidia</taxon>
        <taxon>Bacteroidales</taxon>
        <taxon>Bacteroidaceae</taxon>
        <taxon>Bacteroides</taxon>
    </lineage>
</organism>
<evidence type="ECO:0000256" key="1">
    <source>
        <dbReference type="SAM" id="Phobius"/>
    </source>
</evidence>
<reference evidence="3" key="1">
    <citation type="journal article" date="2021" name="PeerJ">
        <title>Extensive microbial diversity within the chicken gut microbiome revealed by metagenomics and culture.</title>
        <authorList>
            <person name="Gilroy R."/>
            <person name="Ravi A."/>
            <person name="Getino M."/>
            <person name="Pursley I."/>
            <person name="Horton D.L."/>
            <person name="Alikhan N.F."/>
            <person name="Baker D."/>
            <person name="Gharbi K."/>
            <person name="Hall N."/>
            <person name="Watson M."/>
            <person name="Adriaenssens E.M."/>
            <person name="Foster-Nyarko E."/>
            <person name="Jarju S."/>
            <person name="Secka A."/>
            <person name="Antonio M."/>
            <person name="Oren A."/>
            <person name="Chaudhuri R.R."/>
            <person name="La Ragione R."/>
            <person name="Hildebrand F."/>
            <person name="Pallen M.J."/>
        </authorList>
    </citation>
    <scope>NUCLEOTIDE SEQUENCE</scope>
    <source>
        <strain evidence="3">ChiHjej12B11-9795</strain>
    </source>
</reference>
<keyword evidence="3" id="KW-0808">Transferase</keyword>
<dbReference type="Proteomes" id="UP000823862">
    <property type="component" value="Unassembled WGS sequence"/>
</dbReference>
<feature type="transmembrane region" description="Helical" evidence="1">
    <location>
        <begin position="180"/>
        <end position="203"/>
    </location>
</feature>
<name>A0A9D2HW88_9BACE</name>
<dbReference type="PANTHER" id="PTHR37312">
    <property type="entry name" value="MEMBRANE-BOUND ACYLTRANSFERASE YKRP-RELATED"/>
    <property type="match status" value="1"/>
</dbReference>
<dbReference type="PANTHER" id="PTHR37312:SF1">
    <property type="entry name" value="MEMBRANE-BOUND ACYLTRANSFERASE YKRP-RELATED"/>
    <property type="match status" value="1"/>
</dbReference>
<feature type="domain" description="Acyltransferase 3" evidence="2">
    <location>
        <begin position="10"/>
        <end position="314"/>
    </location>
</feature>
<dbReference type="InterPro" id="IPR002656">
    <property type="entry name" value="Acyl_transf_3_dom"/>
</dbReference>
<feature type="transmembrane region" description="Helical" evidence="1">
    <location>
        <begin position="158"/>
        <end position="174"/>
    </location>
</feature>
<accession>A0A9D2HW88</accession>
<feature type="transmembrane region" description="Helical" evidence="1">
    <location>
        <begin position="124"/>
        <end position="146"/>
    </location>
</feature>
<keyword evidence="1" id="KW-0472">Membrane</keyword>
<proteinExistence type="predicted"/>
<sequence>MLNKNNLVSFLQAFGIVLVVLGHSQQGAPADPLWCTWLSSFHMPLFMFISGFLLRYTNERKGYALAATPIGKFMWKKVKRLLIPYVVISTLAFVPKVLLSRFAVRPLEFSLTDYIHMLIYPWDNVIIFFWFLPTLFIIFFLVVCGAKLLQRVQTPQKHTVLLAALLLLHLFNPLESIRLFNIGGVVNYLLYFALGYYTCLYHLPERMHRHLGTGLYLTGMLSVLFVTLIPDFFGKDVLMAANGIILSLLLGQLYVQRQWHFLHHLFGASYAIYLFSWFPQVASQQIFLGLTHAPWQVGGILAFFTGVYIPLLIYKWIVRHKQGHVGRYVALLTGHA</sequence>
<feature type="transmembrane region" description="Helical" evidence="1">
    <location>
        <begin position="37"/>
        <end position="54"/>
    </location>
</feature>
<keyword evidence="3" id="KW-0012">Acyltransferase</keyword>
<dbReference type="Pfam" id="PF01757">
    <property type="entry name" value="Acyl_transf_3"/>
    <property type="match status" value="1"/>
</dbReference>
<evidence type="ECO:0000313" key="3">
    <source>
        <dbReference type="EMBL" id="HJA86439.1"/>
    </source>
</evidence>
<dbReference type="GO" id="GO:0016747">
    <property type="term" value="F:acyltransferase activity, transferring groups other than amino-acyl groups"/>
    <property type="evidence" value="ECO:0007669"/>
    <property type="project" value="InterPro"/>
</dbReference>
<protein>
    <submittedName>
        <fullName evidence="3">Acyltransferase family protein</fullName>
    </submittedName>
</protein>
<keyword evidence="1" id="KW-1133">Transmembrane helix</keyword>
<feature type="transmembrane region" description="Helical" evidence="1">
    <location>
        <begin position="82"/>
        <end position="104"/>
    </location>
</feature>
<feature type="transmembrane region" description="Helical" evidence="1">
    <location>
        <begin position="262"/>
        <end position="281"/>
    </location>
</feature>